<dbReference type="AlphaFoldDB" id="A0A2N4T100"/>
<feature type="compositionally biased region" description="Basic and acidic residues" evidence="1">
    <location>
        <begin position="93"/>
        <end position="121"/>
    </location>
</feature>
<dbReference type="InterPro" id="IPR001584">
    <property type="entry name" value="Integrase_cat-core"/>
</dbReference>
<organism evidence="3 4">
    <name type="scientific">Kocuria flava</name>
    <dbReference type="NCBI Taxonomy" id="446860"/>
    <lineage>
        <taxon>Bacteria</taxon>
        <taxon>Bacillati</taxon>
        <taxon>Actinomycetota</taxon>
        <taxon>Actinomycetes</taxon>
        <taxon>Micrococcales</taxon>
        <taxon>Micrococcaceae</taxon>
        <taxon>Kocuria</taxon>
    </lineage>
</organism>
<sequence>MSPHRWAKWWCPNDYYSEAAFKTLKYRPDFPDAFGSLEDARAFCAAFYRWYNTEHRHSGIGMHTPYDVHHGRAGAVRAARPVSLSQAYAATPERFDRKHTEPPEPARDRLDQPTRTEHSNPTDEMNQKVGRFRGEWPPKETRGW</sequence>
<dbReference type="Proteomes" id="UP000234632">
    <property type="component" value="Unassembled WGS sequence"/>
</dbReference>
<evidence type="ECO:0000259" key="2">
    <source>
        <dbReference type="Pfam" id="PF13683"/>
    </source>
</evidence>
<name>A0A2N4T100_9MICC</name>
<dbReference type="RefSeq" id="WP_053005133.1">
    <property type="nucleotide sequence ID" value="NZ_LOMZ01000001.1"/>
</dbReference>
<feature type="domain" description="Integrase catalytic" evidence="2">
    <location>
        <begin position="16"/>
        <end position="65"/>
    </location>
</feature>
<evidence type="ECO:0000313" key="3">
    <source>
        <dbReference type="EMBL" id="PLC11904.1"/>
    </source>
</evidence>
<accession>A0A2N4T100</accession>
<protein>
    <recommendedName>
        <fullName evidence="2">Integrase catalytic domain-containing protein</fullName>
    </recommendedName>
</protein>
<reference evidence="3 4" key="1">
    <citation type="submission" date="2015-12" db="EMBL/GenBank/DDBJ databases">
        <authorList>
            <person name="Shamseldin A."/>
            <person name="Moawad H."/>
            <person name="Abd El-Rahim W.M."/>
            <person name="Sadowsky M.J."/>
        </authorList>
    </citation>
    <scope>NUCLEOTIDE SEQUENCE [LARGE SCALE GENOMIC DNA]</scope>
    <source>
        <strain evidence="3 4">S43</strain>
    </source>
</reference>
<comment type="caution">
    <text evidence="3">The sequence shown here is derived from an EMBL/GenBank/DDBJ whole genome shotgun (WGS) entry which is preliminary data.</text>
</comment>
<evidence type="ECO:0000256" key="1">
    <source>
        <dbReference type="SAM" id="MobiDB-lite"/>
    </source>
</evidence>
<gene>
    <name evidence="3" type="ORF">AUQ48_06215</name>
</gene>
<feature type="compositionally biased region" description="Basic and acidic residues" evidence="1">
    <location>
        <begin position="132"/>
        <end position="144"/>
    </location>
</feature>
<dbReference type="GO" id="GO:0015074">
    <property type="term" value="P:DNA integration"/>
    <property type="evidence" value="ECO:0007669"/>
    <property type="project" value="InterPro"/>
</dbReference>
<feature type="region of interest" description="Disordered" evidence="1">
    <location>
        <begin position="87"/>
        <end position="144"/>
    </location>
</feature>
<dbReference type="InterPro" id="IPR012337">
    <property type="entry name" value="RNaseH-like_sf"/>
</dbReference>
<dbReference type="Pfam" id="PF13683">
    <property type="entry name" value="rve_3"/>
    <property type="match status" value="1"/>
</dbReference>
<evidence type="ECO:0000313" key="4">
    <source>
        <dbReference type="Proteomes" id="UP000234632"/>
    </source>
</evidence>
<proteinExistence type="predicted"/>
<dbReference type="EMBL" id="LOMZ01000001">
    <property type="protein sequence ID" value="PLC11904.1"/>
    <property type="molecule type" value="Genomic_DNA"/>
</dbReference>
<dbReference type="SUPFAM" id="SSF53098">
    <property type="entry name" value="Ribonuclease H-like"/>
    <property type="match status" value="1"/>
</dbReference>